<gene>
    <name evidence="1" type="ORF">AnigIFM63604_004663</name>
</gene>
<dbReference type="AlphaFoldDB" id="A0A9W6EGH7"/>
<evidence type="ECO:0000313" key="1">
    <source>
        <dbReference type="EMBL" id="GLA56125.1"/>
    </source>
</evidence>
<protein>
    <submittedName>
        <fullName evidence="1">Uncharacterized protein</fullName>
    </submittedName>
</protein>
<comment type="caution">
    <text evidence="1">The sequence shown here is derived from an EMBL/GenBank/DDBJ whole genome shotgun (WGS) entry which is preliminary data.</text>
</comment>
<accession>A0A9W6EGH7</accession>
<evidence type="ECO:0000313" key="2">
    <source>
        <dbReference type="Proteomes" id="UP001144191"/>
    </source>
</evidence>
<reference evidence="1" key="1">
    <citation type="submission" date="2022-07" db="EMBL/GenBank/DDBJ databases">
        <title>Taxonomy of Aspergillus series Nigri: significant species reduction supported by multi-species coalescent approaches.</title>
        <authorList>
            <person name="Bian C."/>
            <person name="Kusuya Y."/>
            <person name="Sklenar F."/>
            <person name="D'hooge E."/>
            <person name="Yaguchi T."/>
            <person name="Takahashi H."/>
            <person name="Hubka V."/>
        </authorList>
    </citation>
    <scope>NUCLEOTIDE SEQUENCE</scope>
    <source>
        <strain evidence="1">IFM 63604</strain>
    </source>
</reference>
<name>A0A9W6EGH7_ASPNG</name>
<proteinExistence type="predicted"/>
<organism evidence="1 2">
    <name type="scientific">Aspergillus niger</name>
    <dbReference type="NCBI Taxonomy" id="5061"/>
    <lineage>
        <taxon>Eukaryota</taxon>
        <taxon>Fungi</taxon>
        <taxon>Dikarya</taxon>
        <taxon>Ascomycota</taxon>
        <taxon>Pezizomycotina</taxon>
        <taxon>Eurotiomycetes</taxon>
        <taxon>Eurotiomycetidae</taxon>
        <taxon>Eurotiales</taxon>
        <taxon>Aspergillaceae</taxon>
        <taxon>Aspergillus</taxon>
        <taxon>Aspergillus subgen. Circumdati</taxon>
    </lineage>
</organism>
<dbReference type="EMBL" id="BRPB01000257">
    <property type="protein sequence ID" value="GLA56125.1"/>
    <property type="molecule type" value="Genomic_DNA"/>
</dbReference>
<dbReference type="Proteomes" id="UP001144191">
    <property type="component" value="Unassembled WGS sequence"/>
</dbReference>
<sequence length="135" mass="14509">MNKPLSEDAERLRKLIKEMIPQTKSGNSHAPTASVLGIDREGSTAYGGEELGKLVNPLVKTIVTEEGWGWNVGHIPKSQPVINVNGRMYIVPLSDNATISPGGAIKEGTYTYVTDSPSLSSNATAIFITPYKRPA</sequence>